<dbReference type="Proteomes" id="UP000814033">
    <property type="component" value="Unassembled WGS sequence"/>
</dbReference>
<protein>
    <submittedName>
        <fullName evidence="1">Kinase-like protein</fullName>
    </submittedName>
</protein>
<proteinExistence type="predicted"/>
<evidence type="ECO:0000313" key="1">
    <source>
        <dbReference type="EMBL" id="KAI0052655.1"/>
    </source>
</evidence>
<name>A0ACB8S8D2_9AGAM</name>
<gene>
    <name evidence="1" type="ORF">FA95DRAFT_1592625</name>
</gene>
<reference evidence="1" key="2">
    <citation type="journal article" date="2022" name="New Phytol.">
        <title>Evolutionary transition to the ectomycorrhizal habit in the genomes of a hyperdiverse lineage of mushroom-forming fungi.</title>
        <authorList>
            <person name="Looney B."/>
            <person name="Miyauchi S."/>
            <person name="Morin E."/>
            <person name="Drula E."/>
            <person name="Courty P.E."/>
            <person name="Kohler A."/>
            <person name="Kuo A."/>
            <person name="LaButti K."/>
            <person name="Pangilinan J."/>
            <person name="Lipzen A."/>
            <person name="Riley R."/>
            <person name="Andreopoulos W."/>
            <person name="He G."/>
            <person name="Johnson J."/>
            <person name="Nolan M."/>
            <person name="Tritt A."/>
            <person name="Barry K.W."/>
            <person name="Grigoriev I.V."/>
            <person name="Nagy L.G."/>
            <person name="Hibbett D."/>
            <person name="Henrissat B."/>
            <person name="Matheny P.B."/>
            <person name="Labbe J."/>
            <person name="Martin F.M."/>
        </authorList>
    </citation>
    <scope>NUCLEOTIDE SEQUENCE</scope>
    <source>
        <strain evidence="1">FP105234-sp</strain>
    </source>
</reference>
<reference evidence="1" key="1">
    <citation type="submission" date="2021-02" db="EMBL/GenBank/DDBJ databases">
        <authorList>
            <consortium name="DOE Joint Genome Institute"/>
            <person name="Ahrendt S."/>
            <person name="Looney B.P."/>
            <person name="Miyauchi S."/>
            <person name="Morin E."/>
            <person name="Drula E."/>
            <person name="Courty P.E."/>
            <person name="Chicoki N."/>
            <person name="Fauchery L."/>
            <person name="Kohler A."/>
            <person name="Kuo A."/>
            <person name="Labutti K."/>
            <person name="Pangilinan J."/>
            <person name="Lipzen A."/>
            <person name="Riley R."/>
            <person name="Andreopoulos W."/>
            <person name="He G."/>
            <person name="Johnson J."/>
            <person name="Barry K.W."/>
            <person name="Grigoriev I.V."/>
            <person name="Nagy L."/>
            <person name="Hibbett D."/>
            <person name="Henrissat B."/>
            <person name="Matheny P.B."/>
            <person name="Labbe J."/>
            <person name="Martin F."/>
        </authorList>
    </citation>
    <scope>NUCLEOTIDE SEQUENCE</scope>
    <source>
        <strain evidence="1">FP105234-sp</strain>
    </source>
</reference>
<keyword evidence="2" id="KW-1185">Reference proteome</keyword>
<dbReference type="EMBL" id="MU275844">
    <property type="protein sequence ID" value="KAI0052655.1"/>
    <property type="molecule type" value="Genomic_DNA"/>
</dbReference>
<evidence type="ECO:0000313" key="2">
    <source>
        <dbReference type="Proteomes" id="UP000814033"/>
    </source>
</evidence>
<sequence length="373" mass="40827">MVKIKIIPAQVQELPKGAFEDTINAPEFVGVVPYLTGKADCGIRSGSQLTVMKAEHTSSPASFASASSSFTIVPPLGSATSTSMTERTFASDDRRYFPENATYGVADLQPLKVLGAGCFGTVYMAKDRLTGKDLAVKVTEELCLDEQRALRRVEGCKAFLQLHASWRDESHCFLATDYCANGDLRSEVDRQGKLSEAYAKVLIAELLLALDELHGLGMVHRDVKPENILFDSEGHIVLADFGLVRDLKDSEVASPPDPNNDIPAGCTRSDCGTLDYMAPEMINKEPYSYGVDFWAMGVLLYFLLTGRLPFGNGLSDYPPIVMAAMILVKDPTFEDSDLVSPVARDFIQSVLQKDRSSRLSVDEMKAHAFFADV</sequence>
<comment type="caution">
    <text evidence="1">The sequence shown here is derived from an EMBL/GenBank/DDBJ whole genome shotgun (WGS) entry which is preliminary data.</text>
</comment>
<accession>A0ACB8S8D2</accession>
<organism evidence="1 2">
    <name type="scientific">Auriscalpium vulgare</name>
    <dbReference type="NCBI Taxonomy" id="40419"/>
    <lineage>
        <taxon>Eukaryota</taxon>
        <taxon>Fungi</taxon>
        <taxon>Dikarya</taxon>
        <taxon>Basidiomycota</taxon>
        <taxon>Agaricomycotina</taxon>
        <taxon>Agaricomycetes</taxon>
        <taxon>Russulales</taxon>
        <taxon>Auriscalpiaceae</taxon>
        <taxon>Auriscalpium</taxon>
    </lineage>
</organism>